<dbReference type="Proteomes" id="UP000006607">
    <property type="component" value="Unassembled WGS sequence"/>
</dbReference>
<evidence type="ECO:0000313" key="2">
    <source>
        <dbReference type="EMBL" id="EJR11808.1"/>
    </source>
</evidence>
<dbReference type="Pfam" id="PF22790">
    <property type="entry name" value="YkoP"/>
    <property type="match status" value="1"/>
</dbReference>
<reference evidence="2" key="1">
    <citation type="submission" date="2012-04" db="EMBL/GenBank/DDBJ databases">
        <title>The Genome Sequence of Bacillus cereus VD014.</title>
        <authorList>
            <consortium name="The Broad Institute Genome Sequencing Platform"/>
            <consortium name="The Broad Institute Genome Sequencing Center for Infectious Disease"/>
            <person name="Feldgarden M."/>
            <person name="Van der Auwera G.A."/>
            <person name="Mahillon J."/>
            <person name="Duprez V."/>
            <person name="Timmery S."/>
            <person name="Mattelet C."/>
            <person name="Dierick K."/>
            <person name="Sun M."/>
            <person name="Yu Z."/>
            <person name="Zhu L."/>
            <person name="Hu X."/>
            <person name="Shank E.B."/>
            <person name="Swiecicka I."/>
            <person name="Hansen B.M."/>
            <person name="Andrup L."/>
            <person name="Young S.K."/>
            <person name="Zeng Q."/>
            <person name="Gargeya S."/>
            <person name="Fitzgerald M."/>
            <person name="Haas B."/>
            <person name="Abouelleil A."/>
            <person name="Alvarado L."/>
            <person name="Arachchi H.M."/>
            <person name="Berlin A."/>
            <person name="Chapman S.B."/>
            <person name="Goldberg J."/>
            <person name="Griggs A."/>
            <person name="Gujja S."/>
            <person name="Hansen M."/>
            <person name="Howarth C."/>
            <person name="Imamovic A."/>
            <person name="Larimer J."/>
            <person name="McCowen C."/>
            <person name="Montmayeur A."/>
            <person name="Murphy C."/>
            <person name="Neiman D."/>
            <person name="Pearson M."/>
            <person name="Priest M."/>
            <person name="Roberts A."/>
            <person name="Saif S."/>
            <person name="Shea T."/>
            <person name="Sisk P."/>
            <person name="Sykes S."/>
            <person name="Wortman J."/>
            <person name="Nusbaum C."/>
            <person name="Birren B."/>
        </authorList>
    </citation>
    <scope>NUCLEOTIDE SEQUENCE</scope>
    <source>
        <strain evidence="2">VD014</strain>
    </source>
</reference>
<dbReference type="AlphaFoldDB" id="A0A9W5NM87"/>
<gene>
    <name evidence="2" type="ORF">IIA_05915</name>
</gene>
<protein>
    <recommendedName>
        <fullName evidence="1">YkoP-like domain-containing protein</fullName>
    </recommendedName>
</protein>
<evidence type="ECO:0000313" key="3">
    <source>
        <dbReference type="Proteomes" id="UP000006607"/>
    </source>
</evidence>
<dbReference type="EMBL" id="AHER01000063">
    <property type="protein sequence ID" value="EJR11808.1"/>
    <property type="molecule type" value="Genomic_DNA"/>
</dbReference>
<dbReference type="InterPro" id="IPR054467">
    <property type="entry name" value="YkoP-like_dom"/>
</dbReference>
<evidence type="ECO:0000259" key="1">
    <source>
        <dbReference type="Pfam" id="PF22790"/>
    </source>
</evidence>
<accession>A0A9W5NM87</accession>
<feature type="domain" description="YkoP-like" evidence="1">
    <location>
        <begin position="2"/>
        <end position="186"/>
    </location>
</feature>
<sequence length="199" mass="23492">MKSYVLLVWNFIDPIYYKFTRLTYIHNETHKENILRVRLTRYKGKHVILSDGTQINKNDILVKIHLHNVRLINEMKSVKNDIAKGRFIYQHVKKSLPSLGSYIQNHPKADEIKGIIGITMLNRGADRLGFEFVAISNPFYKWFKWLAFLPICLLFNNDSIVKMMKNNISSSPKYLFMSKESLLEIYTYKTQDKVVKRKC</sequence>
<organism evidence="2 3">
    <name type="scientific">Bacillus cereus (strain VD014)</name>
    <dbReference type="NCBI Taxonomy" id="1053223"/>
    <lineage>
        <taxon>Bacteria</taxon>
        <taxon>Bacillati</taxon>
        <taxon>Bacillota</taxon>
        <taxon>Bacilli</taxon>
        <taxon>Bacillales</taxon>
        <taxon>Bacillaceae</taxon>
        <taxon>Bacillus</taxon>
        <taxon>Bacillus cereus group</taxon>
    </lineage>
</organism>
<dbReference type="RefSeq" id="WP_000844595.1">
    <property type="nucleotide sequence ID" value="NZ_JH792027.1"/>
</dbReference>
<proteinExistence type="predicted"/>
<name>A0A9W5NM87_BACC8</name>
<comment type="caution">
    <text evidence="2">The sequence shown here is derived from an EMBL/GenBank/DDBJ whole genome shotgun (WGS) entry which is preliminary data.</text>
</comment>